<dbReference type="EMBL" id="BAABCM010000011">
    <property type="protein sequence ID" value="GAA3838160.1"/>
    <property type="molecule type" value="Genomic_DNA"/>
</dbReference>
<proteinExistence type="predicted"/>
<dbReference type="Proteomes" id="UP001501624">
    <property type="component" value="Unassembled WGS sequence"/>
</dbReference>
<dbReference type="RefSeq" id="WP_237335431.1">
    <property type="nucleotide sequence ID" value="NZ_BAABCM010000011.1"/>
</dbReference>
<protein>
    <submittedName>
        <fullName evidence="1">SRPBCC domain-containing protein</fullName>
    </submittedName>
</protein>
<reference evidence="2" key="1">
    <citation type="journal article" date="2019" name="Int. J. Syst. Evol. Microbiol.">
        <title>The Global Catalogue of Microorganisms (GCM) 10K type strain sequencing project: providing services to taxonomists for standard genome sequencing and annotation.</title>
        <authorList>
            <consortium name="The Broad Institute Genomics Platform"/>
            <consortium name="The Broad Institute Genome Sequencing Center for Infectious Disease"/>
            <person name="Wu L."/>
            <person name="Ma J."/>
        </authorList>
    </citation>
    <scope>NUCLEOTIDE SEQUENCE [LARGE SCALE GENOMIC DNA]</scope>
    <source>
        <strain evidence="2">JCM 17017</strain>
    </source>
</reference>
<dbReference type="InterPro" id="IPR023393">
    <property type="entry name" value="START-like_dom_sf"/>
</dbReference>
<comment type="caution">
    <text evidence="1">The sequence shown here is derived from an EMBL/GenBank/DDBJ whole genome shotgun (WGS) entry which is preliminary data.</text>
</comment>
<accession>A0ABP7JAM1</accession>
<sequence length="233" mass="25455">MGREFELPKEIELPASPEEVWQAIATGPGMAAWFMPMEIDPDSAQVAEWSPPHRLFVRTPEAPDGSTQAFQYLIEGRDGGTSVLRFVHSGVLGDDWDDEYEGMTSSGWDMYLFTLGEYLRHFRGRPATYAEAEAPAAGGWDRLLRALGTARLGSPVKIDLPGGPSLKGEVDYATAKFVGLRTPDALVRFHERSAVGLPIAVSDHHYGETGDPQDRAGSWQRWLAATVGDGAPL</sequence>
<dbReference type="SUPFAM" id="SSF55961">
    <property type="entry name" value="Bet v1-like"/>
    <property type="match status" value="1"/>
</dbReference>
<dbReference type="Gene3D" id="3.30.530.20">
    <property type="match status" value="1"/>
</dbReference>
<dbReference type="CDD" id="cd07814">
    <property type="entry name" value="SRPBCC_CalC_Aha1-like"/>
    <property type="match status" value="1"/>
</dbReference>
<keyword evidence="2" id="KW-1185">Reference proteome</keyword>
<evidence type="ECO:0000313" key="2">
    <source>
        <dbReference type="Proteomes" id="UP001501624"/>
    </source>
</evidence>
<organism evidence="1 2">
    <name type="scientific">Amycolatopsis tucumanensis</name>
    <dbReference type="NCBI Taxonomy" id="401106"/>
    <lineage>
        <taxon>Bacteria</taxon>
        <taxon>Bacillati</taxon>
        <taxon>Actinomycetota</taxon>
        <taxon>Actinomycetes</taxon>
        <taxon>Pseudonocardiales</taxon>
        <taxon>Pseudonocardiaceae</taxon>
        <taxon>Amycolatopsis</taxon>
    </lineage>
</organism>
<evidence type="ECO:0000313" key="1">
    <source>
        <dbReference type="EMBL" id="GAA3838160.1"/>
    </source>
</evidence>
<gene>
    <name evidence="1" type="ORF">GCM10022380_65390</name>
</gene>
<name>A0ABP7JAM1_9PSEU</name>